<dbReference type="Gene3D" id="3.40.1400.10">
    <property type="entry name" value="Sugar-phosphate isomerase, RpiB/LacA/LacB"/>
    <property type="match status" value="1"/>
</dbReference>
<dbReference type="Proteomes" id="UP000177528">
    <property type="component" value="Unassembled WGS sequence"/>
</dbReference>
<dbReference type="SUPFAM" id="SSF89623">
    <property type="entry name" value="Ribose/Galactose isomerase RpiB/AlsB"/>
    <property type="match status" value="1"/>
</dbReference>
<comment type="caution">
    <text evidence="2">The sequence shown here is derived from an EMBL/GenBank/DDBJ whole genome shotgun (WGS) entry which is preliminary data.</text>
</comment>
<protein>
    <recommendedName>
        <fullName evidence="4">Ribose 5-phosphate isomerase B</fullName>
    </recommendedName>
</protein>
<gene>
    <name evidence="2" type="ORF">A3D99_02310</name>
</gene>
<sequence>MTIYIGADHRGYAMKEGLVAWLREQGHDIHDMGALEIAANDDYPEYAQAVAKEVADDTESRGIVLCGSGTGVAVAANKVKGIRAALIHDVNIAKAARNDDDINILALGADYISLEDLPTGQAGAKKIITVFLETPFSGEERHLRRIGKIETI</sequence>
<proteinExistence type="inferred from homology"/>
<dbReference type="GO" id="GO:0009052">
    <property type="term" value="P:pentose-phosphate shunt, non-oxidative branch"/>
    <property type="evidence" value="ECO:0007669"/>
    <property type="project" value="TreeGrafter"/>
</dbReference>
<dbReference type="EMBL" id="MHHR01000023">
    <property type="protein sequence ID" value="OGY34065.1"/>
    <property type="molecule type" value="Genomic_DNA"/>
</dbReference>
<evidence type="ECO:0008006" key="4">
    <source>
        <dbReference type="Google" id="ProtNLM"/>
    </source>
</evidence>
<name>A0A1G1X229_9BACT</name>
<accession>A0A1G1X229</accession>
<comment type="similarity">
    <text evidence="1">Belongs to the LacAB/RpiB family.</text>
</comment>
<dbReference type="NCBIfam" id="NF004051">
    <property type="entry name" value="PRK05571.1"/>
    <property type="match status" value="1"/>
</dbReference>
<dbReference type="PIRSF" id="PIRSF005384">
    <property type="entry name" value="RpiB_LacA_B"/>
    <property type="match status" value="1"/>
</dbReference>
<dbReference type="PANTHER" id="PTHR30345:SF0">
    <property type="entry name" value="DNA DAMAGE-REPAIR_TOLERATION PROTEIN DRT102"/>
    <property type="match status" value="1"/>
</dbReference>
<evidence type="ECO:0000256" key="1">
    <source>
        <dbReference type="ARBA" id="ARBA00008754"/>
    </source>
</evidence>
<reference evidence="2 3" key="1">
    <citation type="journal article" date="2016" name="Nat. Commun.">
        <title>Thousands of microbial genomes shed light on interconnected biogeochemical processes in an aquifer system.</title>
        <authorList>
            <person name="Anantharaman K."/>
            <person name="Brown C.T."/>
            <person name="Hug L.A."/>
            <person name="Sharon I."/>
            <person name="Castelle C.J."/>
            <person name="Probst A.J."/>
            <person name="Thomas B.C."/>
            <person name="Singh A."/>
            <person name="Wilkins M.J."/>
            <person name="Karaoz U."/>
            <person name="Brodie E.L."/>
            <person name="Williams K.H."/>
            <person name="Hubbard S.S."/>
            <person name="Banfield J.F."/>
        </authorList>
    </citation>
    <scope>NUCLEOTIDE SEQUENCE [LARGE SCALE GENOMIC DNA]</scope>
</reference>
<dbReference type="Pfam" id="PF02502">
    <property type="entry name" value="LacAB_rpiB"/>
    <property type="match status" value="1"/>
</dbReference>
<organism evidence="2 3">
    <name type="scientific">Candidatus Andersenbacteria bacterium RIFCSPHIGHO2_12_FULL_45_11</name>
    <dbReference type="NCBI Taxonomy" id="1797281"/>
    <lineage>
        <taxon>Bacteria</taxon>
        <taxon>Candidatus Anderseniibacteriota</taxon>
    </lineage>
</organism>
<dbReference type="PANTHER" id="PTHR30345">
    <property type="entry name" value="RIBOSE-5-PHOSPHATE ISOMERASE B"/>
    <property type="match status" value="1"/>
</dbReference>
<dbReference type="GO" id="GO:0019316">
    <property type="term" value="P:D-allose catabolic process"/>
    <property type="evidence" value="ECO:0007669"/>
    <property type="project" value="TreeGrafter"/>
</dbReference>
<dbReference type="InterPro" id="IPR003500">
    <property type="entry name" value="RpiB_LacA_LacB"/>
</dbReference>
<dbReference type="NCBIfam" id="TIGR00689">
    <property type="entry name" value="rpiB_lacA_lacB"/>
    <property type="match status" value="1"/>
</dbReference>
<dbReference type="GO" id="GO:0004751">
    <property type="term" value="F:ribose-5-phosphate isomerase activity"/>
    <property type="evidence" value="ECO:0007669"/>
    <property type="project" value="TreeGrafter"/>
</dbReference>
<evidence type="ECO:0000313" key="3">
    <source>
        <dbReference type="Proteomes" id="UP000177528"/>
    </source>
</evidence>
<dbReference type="AlphaFoldDB" id="A0A1G1X229"/>
<evidence type="ECO:0000313" key="2">
    <source>
        <dbReference type="EMBL" id="OGY34065.1"/>
    </source>
</evidence>
<dbReference type="InterPro" id="IPR036569">
    <property type="entry name" value="RpiB_LacA_LacB_sf"/>
</dbReference>